<proteinExistence type="predicted"/>
<gene>
    <name evidence="2" type="ORF">GLOIN_2v1885066</name>
</gene>
<dbReference type="InterPro" id="IPR036397">
    <property type="entry name" value="RNaseH_sf"/>
</dbReference>
<sequence>MRGGKYLTGHARHPRGSLEGGGDTYYGRGEGSLVNTNELLEKEKKNKKQKRSFMCRRYIGQPSSGKASLSIKAAPALKRSTLCDKSRFEVFEGDGRDYVWRKPEEKYNVDCLVPTFKSDRKGDMMITLKFIVQDQLCVGFQIIILINFPGPDLNPIKNIWDELERHIRRPKNEVELFNLLEEEWFVEGTSRRVQAVVKAKGRPTRY</sequence>
<comment type="caution">
    <text evidence="2">The sequence shown here is derived from an EMBL/GenBank/DDBJ whole genome shotgun (WGS) entry which is preliminary data.</text>
</comment>
<feature type="region of interest" description="Disordered" evidence="1">
    <location>
        <begin position="1"/>
        <end position="24"/>
    </location>
</feature>
<reference evidence="2 3" key="2">
    <citation type="journal article" date="2018" name="New Phytol.">
        <title>High intraspecific genome diversity in the model arbuscular mycorrhizal symbiont Rhizophagus irregularis.</title>
        <authorList>
            <person name="Chen E.C.H."/>
            <person name="Morin E."/>
            <person name="Beaudet D."/>
            <person name="Noel J."/>
            <person name="Yildirir G."/>
            <person name="Ndikumana S."/>
            <person name="Charron P."/>
            <person name="St-Onge C."/>
            <person name="Giorgi J."/>
            <person name="Kruger M."/>
            <person name="Marton T."/>
            <person name="Ropars J."/>
            <person name="Grigoriev I.V."/>
            <person name="Hainaut M."/>
            <person name="Henrissat B."/>
            <person name="Roux C."/>
            <person name="Martin F."/>
            <person name="Corradi N."/>
        </authorList>
    </citation>
    <scope>NUCLEOTIDE SEQUENCE [LARGE SCALE GENOMIC DNA]</scope>
    <source>
        <strain evidence="2 3">DAOM 197198</strain>
    </source>
</reference>
<dbReference type="AlphaFoldDB" id="A0A2P4P205"/>
<accession>A0A2P4P205</accession>
<evidence type="ECO:0000313" key="3">
    <source>
        <dbReference type="Proteomes" id="UP000018888"/>
    </source>
</evidence>
<reference evidence="2 3" key="1">
    <citation type="journal article" date="2013" name="Proc. Natl. Acad. Sci. U.S.A.">
        <title>Genome of an arbuscular mycorrhizal fungus provides insight into the oldest plant symbiosis.</title>
        <authorList>
            <person name="Tisserant E."/>
            <person name="Malbreil M."/>
            <person name="Kuo A."/>
            <person name="Kohler A."/>
            <person name="Symeonidi A."/>
            <person name="Balestrini R."/>
            <person name="Charron P."/>
            <person name="Duensing N."/>
            <person name="Frei Dit Frey N."/>
            <person name="Gianinazzi-Pearson V."/>
            <person name="Gilbert L.B."/>
            <person name="Handa Y."/>
            <person name="Herr J.R."/>
            <person name="Hijri M."/>
            <person name="Koul R."/>
            <person name="Kawaguchi M."/>
            <person name="Krajinski F."/>
            <person name="Lammers P.J."/>
            <person name="Masclaux F.G."/>
            <person name="Murat C."/>
            <person name="Morin E."/>
            <person name="Ndikumana S."/>
            <person name="Pagni M."/>
            <person name="Petitpierre D."/>
            <person name="Requena N."/>
            <person name="Rosikiewicz P."/>
            <person name="Riley R."/>
            <person name="Saito K."/>
            <person name="San Clemente H."/>
            <person name="Shapiro H."/>
            <person name="van Tuinen D."/>
            <person name="Becard G."/>
            <person name="Bonfante P."/>
            <person name="Paszkowski U."/>
            <person name="Shachar-Hill Y.Y."/>
            <person name="Tuskan G.A."/>
            <person name="Young P.W."/>
            <person name="Sanders I.R."/>
            <person name="Henrissat B."/>
            <person name="Rensing S.A."/>
            <person name="Grigoriev I.V."/>
            <person name="Corradi N."/>
            <person name="Roux C."/>
            <person name="Martin F."/>
        </authorList>
    </citation>
    <scope>NUCLEOTIDE SEQUENCE [LARGE SCALE GENOMIC DNA]</scope>
    <source>
        <strain evidence="2 3">DAOM 197198</strain>
    </source>
</reference>
<dbReference type="VEuPathDB" id="FungiDB:RhiirFUN_003683"/>
<name>A0A2P4P205_RHIID</name>
<dbReference type="Gene3D" id="3.30.420.10">
    <property type="entry name" value="Ribonuclease H-like superfamily/Ribonuclease H"/>
    <property type="match status" value="2"/>
</dbReference>
<dbReference type="EMBL" id="AUPC02000451">
    <property type="protein sequence ID" value="POG59420.1"/>
    <property type="molecule type" value="Genomic_DNA"/>
</dbReference>
<organism evidence="2 3">
    <name type="scientific">Rhizophagus irregularis (strain DAOM 181602 / DAOM 197198 / MUCL 43194)</name>
    <name type="common">Arbuscular mycorrhizal fungus</name>
    <name type="synonym">Glomus intraradices</name>
    <dbReference type="NCBI Taxonomy" id="747089"/>
    <lineage>
        <taxon>Eukaryota</taxon>
        <taxon>Fungi</taxon>
        <taxon>Fungi incertae sedis</taxon>
        <taxon>Mucoromycota</taxon>
        <taxon>Glomeromycotina</taxon>
        <taxon>Glomeromycetes</taxon>
        <taxon>Glomerales</taxon>
        <taxon>Glomeraceae</taxon>
        <taxon>Rhizophagus</taxon>
    </lineage>
</organism>
<evidence type="ECO:0000313" key="2">
    <source>
        <dbReference type="EMBL" id="POG59420.1"/>
    </source>
</evidence>
<evidence type="ECO:0000256" key="1">
    <source>
        <dbReference type="SAM" id="MobiDB-lite"/>
    </source>
</evidence>
<protein>
    <submittedName>
        <fullName evidence="2">Uncharacterized protein</fullName>
    </submittedName>
</protein>
<dbReference type="GO" id="GO:0003676">
    <property type="term" value="F:nucleic acid binding"/>
    <property type="evidence" value="ECO:0007669"/>
    <property type="project" value="InterPro"/>
</dbReference>
<dbReference type="Proteomes" id="UP000018888">
    <property type="component" value="Unassembled WGS sequence"/>
</dbReference>
<keyword evidence="3" id="KW-1185">Reference proteome</keyword>